<evidence type="ECO:0000256" key="2">
    <source>
        <dbReference type="ARBA" id="ARBA00022771"/>
    </source>
</evidence>
<dbReference type="CDD" id="cd01029">
    <property type="entry name" value="TOPRIM_primases"/>
    <property type="match status" value="1"/>
</dbReference>
<keyword evidence="1" id="KW-0479">Metal-binding</keyword>
<organism evidence="6 7">
    <name type="scientific">Dongia soli</name>
    <dbReference type="NCBI Taxonomy" id="600628"/>
    <lineage>
        <taxon>Bacteria</taxon>
        <taxon>Pseudomonadati</taxon>
        <taxon>Pseudomonadota</taxon>
        <taxon>Alphaproteobacteria</taxon>
        <taxon>Rhodospirillales</taxon>
        <taxon>Dongiaceae</taxon>
        <taxon>Dongia</taxon>
    </lineage>
</organism>
<feature type="domain" description="Zinc finger CHC2-type" evidence="5">
    <location>
        <begin position="31"/>
        <end position="85"/>
    </location>
</feature>
<evidence type="ECO:0000256" key="1">
    <source>
        <dbReference type="ARBA" id="ARBA00022723"/>
    </source>
</evidence>
<comment type="caution">
    <text evidence="6">The sequence shown here is derived from an EMBL/GenBank/DDBJ whole genome shotgun (WGS) entry which is preliminary data.</text>
</comment>
<dbReference type="InterPro" id="IPR050219">
    <property type="entry name" value="DnaG_primase"/>
</dbReference>
<dbReference type="SUPFAM" id="SSF57783">
    <property type="entry name" value="Zinc beta-ribbon"/>
    <property type="match status" value="1"/>
</dbReference>
<dbReference type="InterPro" id="IPR036977">
    <property type="entry name" value="DNA_primase_Znf_CHC2"/>
</dbReference>
<dbReference type="RefSeq" id="WP_320509605.1">
    <property type="nucleotide sequence ID" value="NZ_JAXCLW010000005.1"/>
</dbReference>
<reference evidence="6 7" key="1">
    <citation type="journal article" date="2016" name="Antonie Van Leeuwenhoek">
        <title>Dongia soli sp. nov., isolated from soil from Dokdo, Korea.</title>
        <authorList>
            <person name="Kim D.U."/>
            <person name="Lee H."/>
            <person name="Kim H."/>
            <person name="Kim S.G."/>
            <person name="Ka J.O."/>
        </authorList>
    </citation>
    <scope>NUCLEOTIDE SEQUENCE [LARGE SCALE GENOMIC DNA]</scope>
    <source>
        <strain evidence="6 7">D78</strain>
    </source>
</reference>
<keyword evidence="3" id="KW-0862">Zinc</keyword>
<evidence type="ECO:0000259" key="5">
    <source>
        <dbReference type="SMART" id="SM00400"/>
    </source>
</evidence>
<dbReference type="InterPro" id="IPR034154">
    <property type="entry name" value="TOPRIM_DnaG/twinkle"/>
</dbReference>
<dbReference type="EMBL" id="JAXCLW010000005">
    <property type="protein sequence ID" value="MDY0884531.1"/>
    <property type="molecule type" value="Genomic_DNA"/>
</dbReference>
<name>A0ABU5EE91_9PROT</name>
<evidence type="ECO:0000313" key="6">
    <source>
        <dbReference type="EMBL" id="MDY0884531.1"/>
    </source>
</evidence>
<dbReference type="SMART" id="SM00400">
    <property type="entry name" value="ZnF_CHCC"/>
    <property type="match status" value="1"/>
</dbReference>
<dbReference type="Proteomes" id="UP001279642">
    <property type="component" value="Unassembled WGS sequence"/>
</dbReference>
<evidence type="ECO:0000256" key="4">
    <source>
        <dbReference type="SAM" id="MobiDB-lite"/>
    </source>
</evidence>
<gene>
    <name evidence="6" type="ORF">SMD27_16930</name>
</gene>
<dbReference type="Pfam" id="PF01807">
    <property type="entry name" value="Zn_ribbon_DnaG"/>
    <property type="match status" value="1"/>
</dbReference>
<evidence type="ECO:0000313" key="7">
    <source>
        <dbReference type="Proteomes" id="UP001279642"/>
    </source>
</evidence>
<dbReference type="Gene3D" id="3.90.580.10">
    <property type="entry name" value="Zinc finger, CHC2-type domain"/>
    <property type="match status" value="1"/>
</dbReference>
<dbReference type="PANTHER" id="PTHR30313">
    <property type="entry name" value="DNA PRIMASE"/>
    <property type="match status" value="1"/>
</dbReference>
<keyword evidence="2" id="KW-0863">Zinc-finger</keyword>
<proteinExistence type="predicted"/>
<feature type="region of interest" description="Disordered" evidence="4">
    <location>
        <begin position="89"/>
        <end position="112"/>
    </location>
</feature>
<dbReference type="InterPro" id="IPR002694">
    <property type="entry name" value="Znf_CHC2"/>
</dbReference>
<protein>
    <submittedName>
        <fullName evidence="6">CHC2 zinc finger domain-containing protein</fullName>
    </submittedName>
</protein>
<keyword evidence="7" id="KW-1185">Reference proteome</keyword>
<dbReference type="PANTHER" id="PTHR30313:SF2">
    <property type="entry name" value="DNA PRIMASE"/>
    <property type="match status" value="1"/>
</dbReference>
<evidence type="ECO:0000256" key="3">
    <source>
        <dbReference type="ARBA" id="ARBA00022833"/>
    </source>
</evidence>
<sequence length="938" mass="102248">MTFDLDTIRRTNPLSATIGGRIALTRNGGEWLGLCPFHQEKTPSFTVNEAKGFYHCFGCGAHGDVISFIADYHSLDFRAACRLLGGESEDSAATPHQSQGREPVATTPDPYADLTAADSGTREIAAGQAVRCWNPKRPDRPWVTYRPSLVFPYRDKDGGLIGYVLRIDLADGRKITPQIRHARLPDGTHAWTHWAFDRPRALYNLPELAAHPGHQVLVVEGEKAAEAARRLFAGLPLAVTCWPGGGKAARHADWSVLQGRSVVLWGDADQPGEEAMLGWHDRQELWHDGVAQLCHMAGAKTIRFIPWDHDKPAGWDAADAECGGMMADELLAWLSARVRNWQAPMPAPATTMPQEEAAPYAADAEIPLPPYDGPEIPLHEHASDRSADAPPFRILGFNKGLYYYYPRASQQVVALSAAAHSKAHLLTLAPLAYWAQHHPGRNGFDLDAAADALINAAHRVGLFTADRLRGRGAWRDNYEDGRARIVVHTGPVAYIDGRAYDPAVVTGEYVYEASPALTLKPSEPAGTAEANRLVQICKRLCWENSLSGDLLAGWCVIALICGVLAWRPHIWITGPAQAGKSTVLKDIIGRVVGFFALYMDGKTTEAGIRQLLGSDARPVILDEAESEDQAAAQRMQQILDLARVSSSGGTVVKGSTAGKPITYTLRACFCFSSINTAVSHYADETRISKLVLRKNDAPEADKHYRQLTDDIDSWFTPDYAAPMLARSIAHIEVLLKNAETFKTAAARILHSRRAADQIGTMLAGLYLCYSTKAISVEDAEAWIKERDWHDHTALGAVGDETRLLERLATRRLRVPTAAGIREVTVGQAIMAVHGNPDSYGDWAAELGANGFRLDGDHVLIANNASPLKKLLEGTPWAADWLRPLRMLPGAEAAPNTYFSPGLRSRATRLPVKLLGMENESEAVKGADPASASRSAISA</sequence>
<accession>A0ABU5EE91</accession>